<dbReference type="Pfam" id="PF03703">
    <property type="entry name" value="bPH_2"/>
    <property type="match status" value="1"/>
</dbReference>
<dbReference type="PANTHER" id="PTHR37938">
    <property type="entry name" value="BLL0215 PROTEIN"/>
    <property type="match status" value="1"/>
</dbReference>
<evidence type="ECO:0000313" key="3">
    <source>
        <dbReference type="EMBL" id="KYH26617.1"/>
    </source>
</evidence>
<dbReference type="RefSeq" id="WP_066381462.1">
    <property type="nucleotide sequence ID" value="NZ_LTAZ01000004.1"/>
</dbReference>
<keyword evidence="1" id="KW-0812">Transmembrane</keyword>
<evidence type="ECO:0000313" key="4">
    <source>
        <dbReference type="Proteomes" id="UP000075321"/>
    </source>
</evidence>
<proteinExistence type="predicted"/>
<reference evidence="3 4" key="1">
    <citation type="submission" date="2016-02" db="EMBL/GenBank/DDBJ databases">
        <title>Genome sequence of Halalkalicoccus paucihalophilus DSM 24557.</title>
        <authorList>
            <person name="Poehlein A."/>
            <person name="Daniel R."/>
        </authorList>
    </citation>
    <scope>NUCLEOTIDE SEQUENCE [LARGE SCALE GENOMIC DNA]</scope>
    <source>
        <strain evidence="3 4">DSM 24557</strain>
    </source>
</reference>
<gene>
    <name evidence="3" type="ORF">HAPAU_17160</name>
</gene>
<dbReference type="PANTHER" id="PTHR37938:SF1">
    <property type="entry name" value="BLL0215 PROTEIN"/>
    <property type="match status" value="1"/>
</dbReference>
<dbReference type="Proteomes" id="UP000075321">
    <property type="component" value="Unassembled WGS sequence"/>
</dbReference>
<sequence>MGELPARFGGADWLDLGPGEEVLWAGHPSLVPSLGAFALGALLVVAGAAGAVLLGEYAIVGVAGIAAGLAVIGWTHYRRISTGYVITTAEVYHKEGLISRDVTQIRYERIQNTSFSQSVLERALSYGDVIITSAGTGEVEITLRDVPDPAKLKGLLSEQLDDVYATDAPRSTEFARSDL</sequence>
<keyword evidence="1" id="KW-1133">Transmembrane helix</keyword>
<evidence type="ECO:0000256" key="1">
    <source>
        <dbReference type="SAM" id="Phobius"/>
    </source>
</evidence>
<dbReference type="InterPro" id="IPR005182">
    <property type="entry name" value="YdbS-like_PH"/>
</dbReference>
<comment type="caution">
    <text evidence="3">The sequence shown here is derived from an EMBL/GenBank/DDBJ whole genome shotgun (WGS) entry which is preliminary data.</text>
</comment>
<keyword evidence="4" id="KW-1185">Reference proteome</keyword>
<name>A0A151AGT6_9EURY</name>
<accession>A0A151AGT6</accession>
<feature type="domain" description="YdbS-like PH" evidence="2">
    <location>
        <begin position="81"/>
        <end position="154"/>
    </location>
</feature>
<dbReference type="EMBL" id="LTAZ01000004">
    <property type="protein sequence ID" value="KYH26617.1"/>
    <property type="molecule type" value="Genomic_DNA"/>
</dbReference>
<keyword evidence="1" id="KW-0472">Membrane</keyword>
<dbReference type="PATRIC" id="fig|1008153.3.peg.1744"/>
<organism evidence="3 4">
    <name type="scientific">Halalkalicoccus paucihalophilus</name>
    <dbReference type="NCBI Taxonomy" id="1008153"/>
    <lineage>
        <taxon>Archaea</taxon>
        <taxon>Methanobacteriati</taxon>
        <taxon>Methanobacteriota</taxon>
        <taxon>Stenosarchaea group</taxon>
        <taxon>Halobacteria</taxon>
        <taxon>Halobacteriales</taxon>
        <taxon>Halococcaceae</taxon>
        <taxon>Halalkalicoccus</taxon>
    </lineage>
</organism>
<feature type="transmembrane region" description="Helical" evidence="1">
    <location>
        <begin position="57"/>
        <end position="77"/>
    </location>
</feature>
<feature type="transmembrane region" description="Helical" evidence="1">
    <location>
        <begin position="30"/>
        <end position="51"/>
    </location>
</feature>
<evidence type="ECO:0000259" key="2">
    <source>
        <dbReference type="Pfam" id="PF03703"/>
    </source>
</evidence>
<protein>
    <submittedName>
        <fullName evidence="3">Bacterial membrane flanked domain protein</fullName>
    </submittedName>
</protein>
<dbReference type="OrthoDB" id="203544at2157"/>
<dbReference type="AlphaFoldDB" id="A0A151AGT6"/>